<comment type="caution">
    <text evidence="1">The sequence shown here is derived from an EMBL/GenBank/DDBJ whole genome shotgun (WGS) entry which is preliminary data.</text>
</comment>
<sequence>MPVPCQCYGPLMPVLWSIDASSCQCYGPLMPVLLSFDAMRQCYGPLMPVQWSLMQNESTRNASDMLDMKLHNQQMSCHGESPGVEKDLSARPQNQANPVTDHVNIYYLWSEEDKFLISI</sequence>
<protein>
    <submittedName>
        <fullName evidence="1">Uncharacterized protein</fullName>
    </submittedName>
</protein>
<dbReference type="Proteomes" id="UP000735302">
    <property type="component" value="Unassembled WGS sequence"/>
</dbReference>
<name>A0AAV4CGJ0_9GAST</name>
<accession>A0AAV4CGJ0</accession>
<dbReference type="EMBL" id="BLXT01006238">
    <property type="protein sequence ID" value="GFO30502.1"/>
    <property type="molecule type" value="Genomic_DNA"/>
</dbReference>
<proteinExistence type="predicted"/>
<keyword evidence="2" id="KW-1185">Reference proteome</keyword>
<dbReference type="AlphaFoldDB" id="A0AAV4CGJ0"/>
<evidence type="ECO:0000313" key="2">
    <source>
        <dbReference type="Proteomes" id="UP000735302"/>
    </source>
</evidence>
<organism evidence="1 2">
    <name type="scientific">Plakobranchus ocellatus</name>
    <dbReference type="NCBI Taxonomy" id="259542"/>
    <lineage>
        <taxon>Eukaryota</taxon>
        <taxon>Metazoa</taxon>
        <taxon>Spiralia</taxon>
        <taxon>Lophotrochozoa</taxon>
        <taxon>Mollusca</taxon>
        <taxon>Gastropoda</taxon>
        <taxon>Heterobranchia</taxon>
        <taxon>Euthyneura</taxon>
        <taxon>Panpulmonata</taxon>
        <taxon>Sacoglossa</taxon>
        <taxon>Placobranchoidea</taxon>
        <taxon>Plakobranchidae</taxon>
        <taxon>Plakobranchus</taxon>
    </lineage>
</organism>
<evidence type="ECO:0000313" key="1">
    <source>
        <dbReference type="EMBL" id="GFO30502.1"/>
    </source>
</evidence>
<reference evidence="1 2" key="1">
    <citation type="journal article" date="2021" name="Elife">
        <title>Chloroplast acquisition without the gene transfer in kleptoplastic sea slugs, Plakobranchus ocellatus.</title>
        <authorList>
            <person name="Maeda T."/>
            <person name="Takahashi S."/>
            <person name="Yoshida T."/>
            <person name="Shimamura S."/>
            <person name="Takaki Y."/>
            <person name="Nagai Y."/>
            <person name="Toyoda A."/>
            <person name="Suzuki Y."/>
            <person name="Arimoto A."/>
            <person name="Ishii H."/>
            <person name="Satoh N."/>
            <person name="Nishiyama T."/>
            <person name="Hasebe M."/>
            <person name="Maruyama T."/>
            <person name="Minagawa J."/>
            <person name="Obokata J."/>
            <person name="Shigenobu S."/>
        </authorList>
    </citation>
    <scope>NUCLEOTIDE SEQUENCE [LARGE SCALE GENOMIC DNA]</scope>
</reference>
<gene>
    <name evidence="1" type="ORF">PoB_005700700</name>
</gene>